<dbReference type="PANTHER" id="PTHR43592:SF15">
    <property type="entry name" value="CAAX AMINO TERMINAL PROTEASE FAMILY PROTEIN"/>
    <property type="match status" value="1"/>
</dbReference>
<feature type="transmembrane region" description="Helical" evidence="1">
    <location>
        <begin position="75"/>
        <end position="99"/>
    </location>
</feature>
<dbReference type="Proteomes" id="UP000199659">
    <property type="component" value="Unassembled WGS sequence"/>
</dbReference>
<dbReference type="EMBL" id="FOYZ01000004">
    <property type="protein sequence ID" value="SFR73361.1"/>
    <property type="molecule type" value="Genomic_DNA"/>
</dbReference>
<evidence type="ECO:0000313" key="4">
    <source>
        <dbReference type="Proteomes" id="UP000199659"/>
    </source>
</evidence>
<evidence type="ECO:0000256" key="1">
    <source>
        <dbReference type="SAM" id="Phobius"/>
    </source>
</evidence>
<dbReference type="GO" id="GO:0080120">
    <property type="term" value="P:CAAX-box protein maturation"/>
    <property type="evidence" value="ECO:0007669"/>
    <property type="project" value="UniProtKB-ARBA"/>
</dbReference>
<dbReference type="InterPro" id="IPR003675">
    <property type="entry name" value="Rce1/LyrA-like_dom"/>
</dbReference>
<feature type="domain" description="CAAX prenyl protease 2/Lysostaphin resistance protein A-like" evidence="2">
    <location>
        <begin position="117"/>
        <end position="202"/>
    </location>
</feature>
<dbReference type="AlphaFoldDB" id="A0A1I6J3B9"/>
<feature type="transmembrane region" description="Helical" evidence="1">
    <location>
        <begin position="12"/>
        <end position="30"/>
    </location>
</feature>
<dbReference type="Pfam" id="PF02517">
    <property type="entry name" value="Rce1-like"/>
    <property type="match status" value="1"/>
</dbReference>
<sequence>MTRVNEINQIFLWTIVSAVGGSVLYVLLGLPRDDFFLSLAFNQIILVIPTFAYVLKNKINAKEFFRFNKIKIVNVFLLILFSFFITPIMQLINMLSLLFSENVINEKLESIVEGKPLVLSLIIIAVIPALLEESVYRGAFLTEYRKIDARRGVLLCGLLFGLLHLNFNQFSYAFVMGMIFAILVEGTGSIVSSMIVHFCINATSVMTLYIKPYLQEAAIKVYGEDMADKLMLNRTLTKKEILTASFGYSFYAIATLMIAIILYTVIVKNEGRWEYIKKVFGQKNQVKNVEGQSGQKLITIPLAMGMGICILIMILTEVS</sequence>
<feature type="transmembrane region" description="Helical" evidence="1">
    <location>
        <begin position="36"/>
        <end position="55"/>
    </location>
</feature>
<proteinExistence type="predicted"/>
<keyword evidence="1" id="KW-0812">Transmembrane</keyword>
<feature type="transmembrane region" description="Helical" evidence="1">
    <location>
        <begin position="190"/>
        <end position="210"/>
    </location>
</feature>
<organism evidence="3 4">
    <name type="scientific">Anaeromicropila populeti</name>
    <dbReference type="NCBI Taxonomy" id="37658"/>
    <lineage>
        <taxon>Bacteria</taxon>
        <taxon>Bacillati</taxon>
        <taxon>Bacillota</taxon>
        <taxon>Clostridia</taxon>
        <taxon>Lachnospirales</taxon>
        <taxon>Lachnospiraceae</taxon>
        <taxon>Anaeromicropila</taxon>
    </lineage>
</organism>
<gene>
    <name evidence="3" type="ORF">SAMN05661086_01401</name>
</gene>
<keyword evidence="1" id="KW-1133">Transmembrane helix</keyword>
<dbReference type="STRING" id="37658.SAMN05661086_01401"/>
<feature type="transmembrane region" description="Helical" evidence="1">
    <location>
        <begin position="297"/>
        <end position="316"/>
    </location>
</feature>
<evidence type="ECO:0000259" key="2">
    <source>
        <dbReference type="Pfam" id="PF02517"/>
    </source>
</evidence>
<keyword evidence="4" id="KW-1185">Reference proteome</keyword>
<accession>A0A1I6J3B9</accession>
<evidence type="ECO:0000313" key="3">
    <source>
        <dbReference type="EMBL" id="SFR73361.1"/>
    </source>
</evidence>
<reference evidence="3 4" key="1">
    <citation type="submission" date="2016-10" db="EMBL/GenBank/DDBJ databases">
        <authorList>
            <person name="de Groot N.N."/>
        </authorList>
    </citation>
    <scope>NUCLEOTIDE SEQUENCE [LARGE SCALE GENOMIC DNA]</scope>
    <source>
        <strain evidence="3 4">743A</strain>
    </source>
</reference>
<feature type="transmembrane region" description="Helical" evidence="1">
    <location>
        <begin position="241"/>
        <end position="266"/>
    </location>
</feature>
<dbReference type="PANTHER" id="PTHR43592">
    <property type="entry name" value="CAAX AMINO TERMINAL PROTEASE"/>
    <property type="match status" value="1"/>
</dbReference>
<protein>
    <recommendedName>
        <fullName evidence="2">CAAX prenyl protease 2/Lysostaphin resistance protein A-like domain-containing protein</fullName>
    </recommendedName>
</protein>
<name>A0A1I6J3B9_9FIRM</name>
<keyword evidence="1" id="KW-0472">Membrane</keyword>
<dbReference type="GO" id="GO:0004175">
    <property type="term" value="F:endopeptidase activity"/>
    <property type="evidence" value="ECO:0007669"/>
    <property type="project" value="UniProtKB-ARBA"/>
</dbReference>
<dbReference type="RefSeq" id="WP_177214600.1">
    <property type="nucleotide sequence ID" value="NZ_FOYZ01000004.1"/>
</dbReference>
<feature type="transmembrane region" description="Helical" evidence="1">
    <location>
        <begin position="152"/>
        <end position="184"/>
    </location>
</feature>
<feature type="transmembrane region" description="Helical" evidence="1">
    <location>
        <begin position="111"/>
        <end position="131"/>
    </location>
</feature>